<dbReference type="InterPro" id="IPR050179">
    <property type="entry name" value="Trans_hexapeptide_repeat"/>
</dbReference>
<feature type="transmembrane region" description="Helical" evidence="3">
    <location>
        <begin position="133"/>
        <end position="155"/>
    </location>
</feature>
<evidence type="ECO:0000256" key="2">
    <source>
        <dbReference type="ARBA" id="ARBA00022553"/>
    </source>
</evidence>
<organism evidence="5 6">
    <name type="scientific">Pseudonocardia asaccharolytica DSM 44247 = NBRC 16224</name>
    <dbReference type="NCBI Taxonomy" id="1123024"/>
    <lineage>
        <taxon>Bacteria</taxon>
        <taxon>Bacillati</taxon>
        <taxon>Actinomycetota</taxon>
        <taxon>Actinomycetes</taxon>
        <taxon>Pseudonocardiales</taxon>
        <taxon>Pseudonocardiaceae</taxon>
        <taxon>Pseudonocardia</taxon>
    </lineage>
</organism>
<dbReference type="SUPFAM" id="SSF47336">
    <property type="entry name" value="ACP-like"/>
    <property type="match status" value="1"/>
</dbReference>
<dbReference type="InterPro" id="IPR020806">
    <property type="entry name" value="PKS_PP-bd"/>
</dbReference>
<feature type="transmembrane region" description="Helical" evidence="3">
    <location>
        <begin position="634"/>
        <end position="658"/>
    </location>
</feature>
<dbReference type="STRING" id="1123024.GCA_000423625_02035"/>
<evidence type="ECO:0000256" key="1">
    <source>
        <dbReference type="ARBA" id="ARBA00022450"/>
    </source>
</evidence>
<accession>A0A511CVZ4</accession>
<feature type="domain" description="Carrier" evidence="4">
    <location>
        <begin position="25"/>
        <end position="102"/>
    </location>
</feature>
<comment type="caution">
    <text evidence="5">The sequence shown here is derived from an EMBL/GenBank/DDBJ whole genome shotgun (WGS) entry which is preliminary data.</text>
</comment>
<dbReference type="RefSeq" id="WP_037056714.1">
    <property type="nucleotide sequence ID" value="NZ_AUII01000007.1"/>
</dbReference>
<dbReference type="InterPro" id="IPR012728">
    <property type="entry name" value="Pls/PosA_C"/>
</dbReference>
<keyword evidence="2" id="KW-0597">Phosphoprotein</keyword>
<name>A0A511CVZ4_9PSEU</name>
<keyword evidence="3" id="KW-1133">Transmembrane helix</keyword>
<dbReference type="Pfam" id="PF14602">
    <property type="entry name" value="Hexapep_2"/>
    <property type="match status" value="1"/>
</dbReference>
<feature type="transmembrane region" description="Helical" evidence="3">
    <location>
        <begin position="411"/>
        <end position="436"/>
    </location>
</feature>
<dbReference type="Pfam" id="PF00550">
    <property type="entry name" value="PP-binding"/>
    <property type="match status" value="1"/>
</dbReference>
<keyword evidence="3" id="KW-0472">Membrane</keyword>
<dbReference type="GO" id="GO:0031177">
    <property type="term" value="F:phosphopantetheine binding"/>
    <property type="evidence" value="ECO:0007669"/>
    <property type="project" value="InterPro"/>
</dbReference>
<dbReference type="AlphaFoldDB" id="A0A511CVZ4"/>
<sequence length="850" mass="92502">MVGKSAEVMTAGLADSSATHSGYAGPATDTEKTLSEVLAGIVRVERVSVVSNFFDDLGADSLVMTHFCARVRKRGGLPPVSMRDIYRHPTVRDLAAALGDAAPAPVEPPAPEPVEATEPAGTLQYVLCGTLQLLCFLGALYLGAVVSTLGFEWVWAGPSLLESYLRAVQFGGALFVGMCTLPILAKWLLIGRWKPQRIRVWSLAYVRFWLVKTLVRANPLLLFVGGRSPTSATSPLYALYLRALGAKIGRGVAIFSRAVPVCTDLLTIGEGTVIRKASSVTCYRAHAGQIQTGPVTLGKDVFVGEATVLDIETSMGDGAQLGHSSTLHAGQAVPEGERWHGSPAQRTEVDYADLAPARCGALRRAAYATGQVLTALVIVLPLAFGFLGILLDETPRSGFLDATPMAFTSWTFYYNALVLSSVFFFGSVLLGFLVVVTVPRVLNLAITPDKVYRLYGIHYWLHRTIAFLTNRNFFMTLFGDSSYIVYYLRCIGYDLSRIEQTGSNFGTMVLHETPFQVSVGSGTMVADGLSVINADFSNTSFRVSRASIGPHNFLGNHIAYPAQSRTGENCLLATKVLVPLDGQVRKDHGLLGSPSFPIPRSVERDSRFDHLKSGDGLRRGLAAKNRYNLRTMGVFLLVRWVHFVGIMLLGLALADFYGQFGPEAVAVELLASLLFTMTYFILLERAVARFRALRPQFCSIYQPYFWWHERFWKLVIPGFDLMFSGTPFKNIISRLLGVRIGRRVFDDGCAMPERTLVAIGDDCTLNAGSVIQCHSQEDGSFKSDRSTIGAGCTLGIGALVHYGVTVGDGVVLAPGSFVMKGEDIPRYARWGGNPAREIRDSVGAALVRRT</sequence>
<dbReference type="Proteomes" id="UP000321328">
    <property type="component" value="Unassembled WGS sequence"/>
</dbReference>
<feature type="transmembrane region" description="Helical" evidence="3">
    <location>
        <begin position="372"/>
        <end position="391"/>
    </location>
</feature>
<keyword evidence="1" id="KW-0596">Phosphopantetheine</keyword>
<dbReference type="InterPro" id="IPR001451">
    <property type="entry name" value="Hexapep"/>
</dbReference>
<keyword evidence="3" id="KW-0812">Transmembrane</keyword>
<dbReference type="NCBIfam" id="TIGR02353">
    <property type="entry name" value="NRPS_term_dom"/>
    <property type="match status" value="1"/>
</dbReference>
<protein>
    <recommendedName>
        <fullName evidence="4">Carrier domain-containing protein</fullName>
    </recommendedName>
</protein>
<dbReference type="SUPFAM" id="SSF51161">
    <property type="entry name" value="Trimeric LpxA-like enzymes"/>
    <property type="match status" value="2"/>
</dbReference>
<gene>
    <name evidence="5" type="ORF">PA7_05760</name>
</gene>
<evidence type="ECO:0000259" key="4">
    <source>
        <dbReference type="PROSITE" id="PS50075"/>
    </source>
</evidence>
<dbReference type="InterPro" id="IPR036736">
    <property type="entry name" value="ACP-like_sf"/>
</dbReference>
<dbReference type="InterPro" id="IPR009081">
    <property type="entry name" value="PP-bd_ACP"/>
</dbReference>
<dbReference type="InterPro" id="IPR011004">
    <property type="entry name" value="Trimer_LpxA-like_sf"/>
</dbReference>
<evidence type="ECO:0000313" key="5">
    <source>
        <dbReference type="EMBL" id="GEL16739.1"/>
    </source>
</evidence>
<evidence type="ECO:0000313" key="6">
    <source>
        <dbReference type="Proteomes" id="UP000321328"/>
    </source>
</evidence>
<reference evidence="5 6" key="1">
    <citation type="submission" date="2019-07" db="EMBL/GenBank/DDBJ databases">
        <title>Whole genome shotgun sequence of Pseudonocardia asaccharolytica NBRC 16224.</title>
        <authorList>
            <person name="Hosoyama A."/>
            <person name="Uohara A."/>
            <person name="Ohji S."/>
            <person name="Ichikawa N."/>
        </authorList>
    </citation>
    <scope>NUCLEOTIDE SEQUENCE [LARGE SCALE GENOMIC DNA]</scope>
    <source>
        <strain evidence="5 6">NBRC 16224</strain>
    </source>
</reference>
<evidence type="ECO:0000256" key="3">
    <source>
        <dbReference type="SAM" id="Phobius"/>
    </source>
</evidence>
<feature type="transmembrane region" description="Helical" evidence="3">
    <location>
        <begin position="664"/>
        <end position="683"/>
    </location>
</feature>
<dbReference type="EMBL" id="BJVI01000003">
    <property type="protein sequence ID" value="GEL16739.1"/>
    <property type="molecule type" value="Genomic_DNA"/>
</dbReference>
<dbReference type="SMART" id="SM00823">
    <property type="entry name" value="PKS_PP"/>
    <property type="match status" value="1"/>
</dbReference>
<dbReference type="PANTHER" id="PTHR43300:SF11">
    <property type="entry name" value="ACETYLTRANSFERASE RV3034C-RELATED"/>
    <property type="match status" value="1"/>
</dbReference>
<dbReference type="PANTHER" id="PTHR43300">
    <property type="entry name" value="ACETYLTRANSFERASE"/>
    <property type="match status" value="1"/>
</dbReference>
<keyword evidence="6" id="KW-1185">Reference proteome</keyword>
<dbReference type="Gene3D" id="1.10.1200.10">
    <property type="entry name" value="ACP-like"/>
    <property type="match status" value="1"/>
</dbReference>
<dbReference type="Gene3D" id="2.160.10.10">
    <property type="entry name" value="Hexapeptide repeat proteins"/>
    <property type="match status" value="2"/>
</dbReference>
<feature type="transmembrane region" description="Helical" evidence="3">
    <location>
        <begin position="167"/>
        <end position="189"/>
    </location>
</feature>
<proteinExistence type="predicted"/>
<dbReference type="PROSITE" id="PS50075">
    <property type="entry name" value="CARRIER"/>
    <property type="match status" value="1"/>
</dbReference>